<protein>
    <submittedName>
        <fullName evidence="1 3">Uncharacterized protein</fullName>
    </submittedName>
</protein>
<reference evidence="1 2" key="2">
    <citation type="submission" date="2018-10" db="EMBL/GenBank/DDBJ databases">
        <authorList>
            <consortium name="Pathogen Informatics"/>
        </authorList>
    </citation>
    <scope>NUCLEOTIDE SEQUENCE [LARGE SCALE GENOMIC DNA]</scope>
</reference>
<organism evidence="3">
    <name type="scientific">Mesocestoides corti</name>
    <name type="common">Flatworm</name>
    <dbReference type="NCBI Taxonomy" id="53468"/>
    <lineage>
        <taxon>Eukaryota</taxon>
        <taxon>Metazoa</taxon>
        <taxon>Spiralia</taxon>
        <taxon>Lophotrochozoa</taxon>
        <taxon>Platyhelminthes</taxon>
        <taxon>Cestoda</taxon>
        <taxon>Eucestoda</taxon>
        <taxon>Cyclophyllidea</taxon>
        <taxon>Mesocestoididae</taxon>
        <taxon>Mesocestoides</taxon>
    </lineage>
</organism>
<sequence length="169" mass="18312">MDSQETELNLPSGKSRKYVFEATANGSRNNDSKSTNHFGLSRARLRPLFRCIVAGGQLRSATKIQLLRTTALHGTDSSGSAWSSGSAPSRLCRYGGAAAGAIWPRADSTPVHAHLHARTHAPTTHTRIHSHAPMIDWERPCSVSHILGSPAFVYALVRACPRNFNQLAS</sequence>
<gene>
    <name evidence="1" type="ORF">MCOS_LOCUS259</name>
</gene>
<evidence type="ECO:0000313" key="3">
    <source>
        <dbReference type="WBParaSite" id="MCOS_0000025801-mRNA-1"/>
    </source>
</evidence>
<dbReference type="EMBL" id="UXSR01000020">
    <property type="protein sequence ID" value="VDD74256.1"/>
    <property type="molecule type" value="Genomic_DNA"/>
</dbReference>
<accession>A0A0R3U1K9</accession>
<evidence type="ECO:0000313" key="2">
    <source>
        <dbReference type="Proteomes" id="UP000267029"/>
    </source>
</evidence>
<dbReference type="AlphaFoldDB" id="A0A0R3U1K9"/>
<reference evidence="3" key="1">
    <citation type="submission" date="2017-02" db="UniProtKB">
        <authorList>
            <consortium name="WormBaseParasite"/>
        </authorList>
    </citation>
    <scope>IDENTIFICATION</scope>
</reference>
<keyword evidence="2" id="KW-1185">Reference proteome</keyword>
<dbReference type="Proteomes" id="UP000267029">
    <property type="component" value="Unassembled WGS sequence"/>
</dbReference>
<dbReference type="WBParaSite" id="MCOS_0000025801-mRNA-1">
    <property type="protein sequence ID" value="MCOS_0000025801-mRNA-1"/>
    <property type="gene ID" value="MCOS_0000025801"/>
</dbReference>
<name>A0A0R3U1K9_MESCO</name>
<evidence type="ECO:0000313" key="1">
    <source>
        <dbReference type="EMBL" id="VDD74256.1"/>
    </source>
</evidence>
<proteinExistence type="predicted"/>